<dbReference type="PANTHER" id="PTHR31170">
    <property type="entry name" value="BNAC04G53230D PROTEIN"/>
    <property type="match status" value="1"/>
</dbReference>
<protein>
    <submittedName>
        <fullName evidence="1">Uncharacterized protein</fullName>
    </submittedName>
</protein>
<comment type="caution">
    <text evidence="1">The sequence shown here is derived from an EMBL/GenBank/DDBJ whole genome shotgun (WGS) entry which is preliminary data.</text>
</comment>
<name>A0A823A8B6_NELNU</name>
<dbReference type="Proteomes" id="UP000607653">
    <property type="component" value="Unassembled WGS sequence"/>
</dbReference>
<dbReference type="PANTHER" id="PTHR31170:SF25">
    <property type="entry name" value="BNAA09G04570D PROTEIN"/>
    <property type="match status" value="1"/>
</dbReference>
<sequence length="142" mass="16923">MALNSNSSRDERWVIQIRQILDEDVEDESGIPVCIFNVPKTLISTNPEAYVPQLVALGPYHHWRPELYEMERYKLAADKRTQKQLQSLKFQDLITKLMKHETRIRSHYHRYLDVDGETLAWIWPLMPASCWSSFRFMQRKMA</sequence>
<organism evidence="1 2">
    <name type="scientific">Nelumbo nucifera</name>
    <name type="common">Sacred lotus</name>
    <dbReference type="NCBI Taxonomy" id="4432"/>
    <lineage>
        <taxon>Eukaryota</taxon>
        <taxon>Viridiplantae</taxon>
        <taxon>Streptophyta</taxon>
        <taxon>Embryophyta</taxon>
        <taxon>Tracheophyta</taxon>
        <taxon>Spermatophyta</taxon>
        <taxon>Magnoliopsida</taxon>
        <taxon>Proteales</taxon>
        <taxon>Nelumbonaceae</taxon>
        <taxon>Nelumbo</taxon>
    </lineage>
</organism>
<dbReference type="EMBL" id="DUZY01000414">
    <property type="protein sequence ID" value="DAD49778.1"/>
    <property type="molecule type" value="Genomic_DNA"/>
</dbReference>
<proteinExistence type="predicted"/>
<dbReference type="Pfam" id="PF03140">
    <property type="entry name" value="DUF247"/>
    <property type="match status" value="1"/>
</dbReference>
<reference evidence="1 2" key="1">
    <citation type="journal article" date="2020" name="Mol. Biol. Evol.">
        <title>Distinct Expression and Methylation Patterns for Genes with Different Fates following a Single Whole-Genome Duplication in Flowering Plants.</title>
        <authorList>
            <person name="Shi T."/>
            <person name="Rahmani R.S."/>
            <person name="Gugger P.F."/>
            <person name="Wang M."/>
            <person name="Li H."/>
            <person name="Zhang Y."/>
            <person name="Li Z."/>
            <person name="Wang Q."/>
            <person name="Van de Peer Y."/>
            <person name="Marchal K."/>
            <person name="Chen J."/>
        </authorList>
    </citation>
    <scope>NUCLEOTIDE SEQUENCE [LARGE SCALE GENOMIC DNA]</scope>
    <source>
        <tissue evidence="1">Leaf</tissue>
    </source>
</reference>
<dbReference type="InterPro" id="IPR004158">
    <property type="entry name" value="DUF247_pln"/>
</dbReference>
<accession>A0A823A8B6</accession>
<evidence type="ECO:0000313" key="1">
    <source>
        <dbReference type="EMBL" id="DAD49778.1"/>
    </source>
</evidence>
<evidence type="ECO:0000313" key="2">
    <source>
        <dbReference type="Proteomes" id="UP000607653"/>
    </source>
</evidence>
<dbReference type="AlphaFoldDB" id="A0A823A8B6"/>
<gene>
    <name evidence="1" type="ORF">HUJ06_032019</name>
</gene>
<keyword evidence="2" id="KW-1185">Reference proteome</keyword>